<dbReference type="RefSeq" id="WP_267280692.1">
    <property type="nucleotide sequence ID" value="NZ_JAOVZV010000005.1"/>
</dbReference>
<dbReference type="EMBL" id="JAOVZV010000005">
    <property type="protein sequence ID" value="MCX8532078.1"/>
    <property type="molecule type" value="Genomic_DNA"/>
</dbReference>
<comment type="caution">
    <text evidence="1">The sequence shown here is derived from an EMBL/GenBank/DDBJ whole genome shotgun (WGS) entry which is preliminary data.</text>
</comment>
<reference evidence="1" key="1">
    <citation type="submission" date="2022-10" db="EMBL/GenBank/DDBJ databases">
        <title>Chryseobacterium sp. nov., a novel bacterial species.</title>
        <authorList>
            <person name="Cao Y."/>
        </authorList>
    </citation>
    <scope>NUCLEOTIDE SEQUENCE</scope>
    <source>
        <strain evidence="1">KC 927</strain>
    </source>
</reference>
<accession>A0ABT3Y1Q7</accession>
<sequence length="121" mass="14276">MLRKILFIFCVLPICLIAQQAKTKKCKDNNRAIDQLPCKIINRYGADIFPDEEMLIKYTDILISKRELLDPERAKPYQISLIADNKVWHVVVKSYNCRYCKIYININKNTGEVLNFYRSED</sequence>
<organism evidence="1 2">
    <name type="scientific">Chryseobacterium luquanense</name>
    <dbReference type="NCBI Taxonomy" id="2983766"/>
    <lineage>
        <taxon>Bacteria</taxon>
        <taxon>Pseudomonadati</taxon>
        <taxon>Bacteroidota</taxon>
        <taxon>Flavobacteriia</taxon>
        <taxon>Flavobacteriales</taxon>
        <taxon>Weeksellaceae</taxon>
        <taxon>Chryseobacterium group</taxon>
        <taxon>Chryseobacterium</taxon>
    </lineage>
</organism>
<protein>
    <submittedName>
        <fullName evidence="1">Uncharacterized protein</fullName>
    </submittedName>
</protein>
<dbReference type="Proteomes" id="UP001070176">
    <property type="component" value="Unassembled WGS sequence"/>
</dbReference>
<proteinExistence type="predicted"/>
<evidence type="ECO:0000313" key="2">
    <source>
        <dbReference type="Proteomes" id="UP001070176"/>
    </source>
</evidence>
<evidence type="ECO:0000313" key="1">
    <source>
        <dbReference type="EMBL" id="MCX8532078.1"/>
    </source>
</evidence>
<name>A0ABT3Y1Q7_9FLAO</name>
<keyword evidence="2" id="KW-1185">Reference proteome</keyword>
<gene>
    <name evidence="1" type="ORF">OEA66_06900</name>
</gene>